<evidence type="ECO:0000259" key="7">
    <source>
        <dbReference type="Pfam" id="PF01545"/>
    </source>
</evidence>
<feature type="transmembrane region" description="Helical" evidence="6">
    <location>
        <begin position="190"/>
        <end position="208"/>
    </location>
</feature>
<keyword evidence="5 6" id="KW-0472">Membrane</keyword>
<sequence>MPAPAEPGVLPTERHSLTLSLVATFAVGGLGLTWGIISGSRVMVFDGIYTLAGIVLTWVSMLAARAAASAPSTEFPFGRNAAIPLAVTVQGAALLGTAGYGAVDAVISISEGGSATSALQVMLYGLVCAAASLVVMLLLRGPARRSDLARAELVSWRAGVLLSALFALGGGIAVLMASNGMTAVAGYVDPVLVIVASAVVIPMSLGLVRDGVRELLEAAPTAALSAAIDEAVRAGTAAGLPADRTLPPPIVRATKLGRRVYVEVDFVVQQDSWTVSEEDDVRRSITAHLDGLGYRVWANVEITTDAHLAAD</sequence>
<dbReference type="Gene3D" id="1.20.1510.10">
    <property type="entry name" value="Cation efflux protein transmembrane domain"/>
    <property type="match status" value="1"/>
</dbReference>
<dbReference type="GO" id="GO:0015341">
    <property type="term" value="F:zinc efflux antiporter activity"/>
    <property type="evidence" value="ECO:0007669"/>
    <property type="project" value="TreeGrafter"/>
</dbReference>
<comment type="subcellular location">
    <subcellularLocation>
        <location evidence="1">Membrane</location>
        <topology evidence="1">Multi-pass membrane protein</topology>
    </subcellularLocation>
</comment>
<dbReference type="OrthoDB" id="4475884at2"/>
<proteinExistence type="predicted"/>
<feature type="transmembrane region" description="Helical" evidence="6">
    <location>
        <begin position="49"/>
        <end position="68"/>
    </location>
</feature>
<dbReference type="GO" id="GO:0015093">
    <property type="term" value="F:ferrous iron transmembrane transporter activity"/>
    <property type="evidence" value="ECO:0007669"/>
    <property type="project" value="TreeGrafter"/>
</dbReference>
<gene>
    <name evidence="8" type="ORF">I598_2117</name>
</gene>
<dbReference type="KEGG" id="ido:I598_2117"/>
<keyword evidence="3 6" id="KW-0812">Transmembrane</keyword>
<dbReference type="Proteomes" id="UP000076794">
    <property type="component" value="Chromosome"/>
</dbReference>
<dbReference type="InterPro" id="IPR058533">
    <property type="entry name" value="Cation_efflux_TM"/>
</dbReference>
<evidence type="ECO:0000256" key="3">
    <source>
        <dbReference type="ARBA" id="ARBA00022692"/>
    </source>
</evidence>
<dbReference type="PANTHER" id="PTHR43840:SF15">
    <property type="entry name" value="MITOCHONDRIAL METAL TRANSPORTER 1-RELATED"/>
    <property type="match status" value="1"/>
</dbReference>
<reference evidence="8 9" key="1">
    <citation type="submission" date="2016-01" db="EMBL/GenBank/DDBJ databases">
        <title>Complete genome sequence of a soil Actinobacterium, Isoptericola dokdonensis DS-3.</title>
        <authorList>
            <person name="Kwon S.-K."/>
            <person name="Kim J.F."/>
        </authorList>
    </citation>
    <scope>NUCLEOTIDE SEQUENCE [LARGE SCALE GENOMIC DNA]</scope>
    <source>
        <strain evidence="8 9">DS-3</strain>
    </source>
</reference>
<evidence type="ECO:0000256" key="2">
    <source>
        <dbReference type="ARBA" id="ARBA00022448"/>
    </source>
</evidence>
<feature type="domain" description="Cation efflux protein transmembrane" evidence="7">
    <location>
        <begin position="17"/>
        <end position="216"/>
    </location>
</feature>
<evidence type="ECO:0000256" key="6">
    <source>
        <dbReference type="SAM" id="Phobius"/>
    </source>
</evidence>
<dbReference type="GO" id="GO:0015086">
    <property type="term" value="F:cadmium ion transmembrane transporter activity"/>
    <property type="evidence" value="ECO:0007669"/>
    <property type="project" value="TreeGrafter"/>
</dbReference>
<feature type="transmembrane region" description="Helical" evidence="6">
    <location>
        <begin position="121"/>
        <end position="139"/>
    </location>
</feature>
<evidence type="ECO:0000313" key="8">
    <source>
        <dbReference type="EMBL" id="ANC31658.1"/>
    </source>
</evidence>
<dbReference type="Pfam" id="PF01545">
    <property type="entry name" value="Cation_efflux"/>
    <property type="match status" value="1"/>
</dbReference>
<evidence type="ECO:0000256" key="5">
    <source>
        <dbReference type="ARBA" id="ARBA00023136"/>
    </source>
</evidence>
<dbReference type="GO" id="GO:0005886">
    <property type="term" value="C:plasma membrane"/>
    <property type="evidence" value="ECO:0007669"/>
    <property type="project" value="TreeGrafter"/>
</dbReference>
<dbReference type="GO" id="GO:0006882">
    <property type="term" value="P:intracellular zinc ion homeostasis"/>
    <property type="evidence" value="ECO:0007669"/>
    <property type="project" value="TreeGrafter"/>
</dbReference>
<evidence type="ECO:0000313" key="9">
    <source>
        <dbReference type="Proteomes" id="UP000076794"/>
    </source>
</evidence>
<dbReference type="PATRIC" id="fig|1300344.3.peg.2125"/>
<evidence type="ECO:0000256" key="4">
    <source>
        <dbReference type="ARBA" id="ARBA00022989"/>
    </source>
</evidence>
<feature type="transmembrane region" description="Helical" evidence="6">
    <location>
        <begin position="17"/>
        <end position="37"/>
    </location>
</feature>
<dbReference type="SUPFAM" id="SSF161111">
    <property type="entry name" value="Cation efflux protein transmembrane domain-like"/>
    <property type="match status" value="1"/>
</dbReference>
<keyword evidence="2" id="KW-0813">Transport</keyword>
<keyword evidence="4 6" id="KW-1133">Transmembrane helix</keyword>
<organism evidence="8 9">
    <name type="scientific">Isoptericola dokdonensis DS-3</name>
    <dbReference type="NCBI Taxonomy" id="1300344"/>
    <lineage>
        <taxon>Bacteria</taxon>
        <taxon>Bacillati</taxon>
        <taxon>Actinomycetota</taxon>
        <taxon>Actinomycetes</taxon>
        <taxon>Micrococcales</taxon>
        <taxon>Promicromonosporaceae</taxon>
        <taxon>Isoptericola</taxon>
    </lineage>
</organism>
<feature type="transmembrane region" description="Helical" evidence="6">
    <location>
        <begin position="160"/>
        <end position="178"/>
    </location>
</feature>
<dbReference type="STRING" id="1300344.I598_2117"/>
<dbReference type="AlphaFoldDB" id="A0A161I7Q5"/>
<keyword evidence="9" id="KW-1185">Reference proteome</keyword>
<dbReference type="InterPro" id="IPR027469">
    <property type="entry name" value="Cation_efflux_TMD_sf"/>
</dbReference>
<dbReference type="EMBL" id="CP014209">
    <property type="protein sequence ID" value="ANC31658.1"/>
    <property type="molecule type" value="Genomic_DNA"/>
</dbReference>
<evidence type="ECO:0000256" key="1">
    <source>
        <dbReference type="ARBA" id="ARBA00004141"/>
    </source>
</evidence>
<protein>
    <submittedName>
        <fullName evidence="8">Cation efflux family protein</fullName>
    </submittedName>
</protein>
<dbReference type="PANTHER" id="PTHR43840">
    <property type="entry name" value="MITOCHONDRIAL METAL TRANSPORTER 1-RELATED"/>
    <property type="match status" value="1"/>
</dbReference>
<dbReference type="RefSeq" id="WP_083973177.1">
    <property type="nucleotide sequence ID" value="NZ_CP014209.1"/>
</dbReference>
<dbReference type="InterPro" id="IPR050291">
    <property type="entry name" value="CDF_Transporter"/>
</dbReference>
<name>A0A161I7Q5_9MICO</name>
<accession>A0A161I7Q5</accession>